<proteinExistence type="predicted"/>
<keyword evidence="2" id="KW-1133">Transmembrane helix</keyword>
<evidence type="ECO:0000256" key="2">
    <source>
        <dbReference type="SAM" id="Phobius"/>
    </source>
</evidence>
<accession>A0ABR2GVS0</accession>
<feature type="transmembrane region" description="Helical" evidence="2">
    <location>
        <begin position="2073"/>
        <end position="2095"/>
    </location>
</feature>
<feature type="chain" id="PRO_5047089605" evidence="3">
    <location>
        <begin position="16"/>
        <end position="2120"/>
    </location>
</feature>
<organism evidence="4 5">
    <name type="scientific">Tritrichomonas musculus</name>
    <dbReference type="NCBI Taxonomy" id="1915356"/>
    <lineage>
        <taxon>Eukaryota</taxon>
        <taxon>Metamonada</taxon>
        <taxon>Parabasalia</taxon>
        <taxon>Tritrichomonadida</taxon>
        <taxon>Tritrichomonadidae</taxon>
        <taxon>Tritrichomonas</taxon>
    </lineage>
</organism>
<comment type="caution">
    <text evidence="4">The sequence shown here is derived from an EMBL/GenBank/DDBJ whole genome shotgun (WGS) entry which is preliminary data.</text>
</comment>
<evidence type="ECO:0000256" key="3">
    <source>
        <dbReference type="SAM" id="SignalP"/>
    </source>
</evidence>
<feature type="compositionally biased region" description="Acidic residues" evidence="1">
    <location>
        <begin position="1689"/>
        <end position="1712"/>
    </location>
</feature>
<keyword evidence="5" id="KW-1185">Reference proteome</keyword>
<feature type="signal peptide" evidence="3">
    <location>
        <begin position="1"/>
        <end position="15"/>
    </location>
</feature>
<evidence type="ECO:0000256" key="1">
    <source>
        <dbReference type="SAM" id="MobiDB-lite"/>
    </source>
</evidence>
<gene>
    <name evidence="4" type="ORF">M9Y10_036000</name>
</gene>
<protein>
    <submittedName>
        <fullName evidence="4">Uncharacterized protein</fullName>
    </submittedName>
</protein>
<evidence type="ECO:0000313" key="4">
    <source>
        <dbReference type="EMBL" id="KAK8838050.1"/>
    </source>
</evidence>
<evidence type="ECO:0000313" key="5">
    <source>
        <dbReference type="Proteomes" id="UP001470230"/>
    </source>
</evidence>
<dbReference type="Proteomes" id="UP001470230">
    <property type="component" value="Unassembled WGS sequence"/>
</dbReference>
<keyword evidence="2" id="KW-0812">Transmembrane</keyword>
<keyword evidence="2" id="KW-0472">Membrane</keyword>
<name>A0ABR2GVS0_9EUKA</name>
<feature type="compositionally biased region" description="Basic and acidic residues" evidence="1">
    <location>
        <begin position="1722"/>
        <end position="1733"/>
    </location>
</feature>
<sequence length="2120" mass="234074">MMYCLIFLLFANSFAKKLCFTSQSFNYNCYDGESFLNVNSSTDLTTLITEKMEESDTEITISLFSNFEYKFPLNIFNSKKVNILFSSPSSGKFNVSGIQNIGINLQGDSYSSTNVEFQYDDKILIAPQSSISLINIELISDITEIQLKSLSLQKSTFSFSKITLNSLNYQVTDKNIEVTHNNEDITVDGNNFVFTGDNQSLSLILSAKYDLIFNNQATTKSITYFNFNSIQSITFNGNSFLDSCYLSFKECSKVITNIDILPISSFSLGSSFYSSNFEIQASKSLSIKGELKLESSSNLIFETNDCSSRISISVDSIKLNSGNVQFKSSWIDLTVGSFSFNSQNLPVCPCIGSGGSSTSTFNSITYGGTSTLSFIALNINLDVSGPQTDETLSTLMSQEWNAIVFKSFTSVSAVERFDKITYSPNDINGFMDEPSIMNAKSDVSEDYVVTLSVSSYTTVPLLLCYSSSSYCSYGTAISDLTQLSTMIPAAQKMINLTITKSGAEIDLSEIKTTGATFTISFSYSSYYISSLKMSEPSEDANIEHLILKSTSLYTGTFQLNAKEIDISSLSLYSSSEVSVSINEKSVLNIDANSLKTLAPHVTNAFPMTNVNGISSNYYSSLEITDSEYILKGSYYSDIVYPKEKFSDLLYQIEVSSTYSFPITTSTSTIDSVTVQFVPSSTSSSSTSIQVIFNNLTNIVSAENICIDFGSFDNTIIDLKNFPKKSYFNFIGNNVQILNQGIGSDSSLCTCKELPCQECPQDLTIVSYDELNQKIQEISGNEIQITVIGSNDNSLPILSLSDIDNKDATIIGAGTNPKIGINCSTSFMNETTTIEFTKIAIIAHSPNDNGLQISNLKLYSDCIVDSSFNGVSLTVGCLDCDVSHLVFKNLLIQRSLILDGDLSDSQSSTKIAFKESAKFESILPATITINNHYLTFSNLQFDLSNVVPSFSIPQELSEFNIIGVDGNIDTLGSDIIIPESNTLQSIHVYGTWVNENPSKFFIFNNIKSDLHLQSENSPISFQSSSIRNIIIEKESVGIAGNLSLVGGSNYKISSTITGESTIKIQEIYTSSPINLQFASPTISMIINTIRPGSRSFKFHLKIGLEDMNKLEIINKIEDAQFDYEIECIVSGSLKDEKIKDFIEDNHTLIVVNHESVIKTPSDSNLKFTNAPQGFNNDNFKLIVEQSQLVFYTYKSPYESETNLYYGYCFLCTGTEITNEDFSHIEKFIPADNTSLTITFAKSAPADIVLDFDKDDIKNLNLKLTKSSSFSSLSLDILIKFGSSVSSLTVEEATLTISGNDDFSIQNAEFKDAKFEQPENYNHINSLSVVLNSLFSLNISEFSNELNIIFDTSSFSINYTKTGIKIIPGSYSSFNPFDIDISKLTNVNMLIKSSPKINLEEGVTELKQVNSLIFDYDTINIGSNWNQLSASSKVKYTLTRPINEVTVVTCSFPFESWDLMYGSEIAFDPVLSPYTFTDKFTLDNRNITLKTSTGSYSSYTITFSDVVLIGDSAISCIRSNNGNLIIENVTIKGNSNILDASITSELTLETGSSISGNFLISNTTELNIEWNLNEVSLFNPLSFQSSIPHSVNIIYKGSSISGKEREFDEFLTKGAILMKNVDAEILNKINFESLAESIFNESESLILKCQMINNNEIQMTSTRPFIDHEDQSGTNVESEQNSNEEEKTNSIEEEELSSDSIEVEEQSNSNEEEQSISSQIDVEEQTKSNEVEKPSSDIIIPTPIANAPSIDDSYVSTGSNVIFAEDGYYDGTEFISTKGNKNDILLIKTEKQEMTLTTNNVGQPNSALFISPKNKNAVFTITSPKDDNYGTGQVGIHTNSNNPSVKLPKADVPLNVFNNEEGSLNIMLTSNQKSKLLDDNQISLGKLIISGGRLQMKIPNKMSKIEFENVEAYLNNTFNAINDEEEIGIAIESLTMNQGSSISTSNVLFEDKIITKPNSRIEVNGKVRFDEETKMEMSDSSFIELGESKIKGTCQEIKVVKEKSANSLDDSEEVNAKLICGKNLDCSAWKQKYSKDDFYKYAKCIEEDDEVCLVASNKGGEQTDKKKKNSLSGGAIAGIIIAVVVVLIVVIVVVVVLQKSTRNKRTIGYIETNSQIEEEFNL</sequence>
<dbReference type="EMBL" id="JAPFFF010000057">
    <property type="protein sequence ID" value="KAK8838050.1"/>
    <property type="molecule type" value="Genomic_DNA"/>
</dbReference>
<keyword evidence="3" id="KW-0732">Signal</keyword>
<feature type="region of interest" description="Disordered" evidence="1">
    <location>
        <begin position="1664"/>
        <end position="1742"/>
    </location>
</feature>
<reference evidence="4 5" key="1">
    <citation type="submission" date="2024-04" db="EMBL/GenBank/DDBJ databases">
        <title>Tritrichomonas musculus Genome.</title>
        <authorList>
            <person name="Alves-Ferreira E."/>
            <person name="Grigg M."/>
            <person name="Lorenzi H."/>
            <person name="Galac M."/>
        </authorList>
    </citation>
    <scope>NUCLEOTIDE SEQUENCE [LARGE SCALE GENOMIC DNA]</scope>
    <source>
        <strain evidence="4 5">EAF2021</strain>
    </source>
</reference>